<dbReference type="Gene3D" id="2.40.30.170">
    <property type="match status" value="1"/>
</dbReference>
<sequence length="419" mass="43323">MPDTHSVATRRLSRRAQATVLAIAAGLLATGTGVFAVSNRLTDKATAPAVPRPPGFRPTPQQRQSLTIETVGSTPTPAATIEATGTIAVDGNRSTPVSPPFGGMVTRLLVEPGQHVARGQPLMTVKSVEYVEARDALVAASAQHRAVVSQWRLARQNADRYGEIYRTAGGALKDYQQALSAVATAEGAVQAAAANVSGARGKLAVYGMTASAMRALESRQGAGAAETIVRAPIAGVIARRDVAAGQYIDGKGSAVIVITDPSAVWLIAQIAEQDAAHVRVGDAVTVTTPAWPGRRFTAKVAQVGAGLDPASHRLPVRATIANADGALKPDMFASFTILPRAPAGEATQATAMLIPASAVIREGDDARVWVARPDGTLVPRRVATGQRSNGKVRVTAGLRLGERIVTGGALFVNEAGTQG</sequence>
<dbReference type="InterPro" id="IPR058792">
    <property type="entry name" value="Beta-barrel_RND_2"/>
</dbReference>
<protein>
    <submittedName>
        <fullName evidence="6">Putative HlyD family secretion protein</fullName>
    </submittedName>
</protein>
<feature type="domain" description="CzcB-like barrel-sandwich hybrid" evidence="5">
    <location>
        <begin position="95"/>
        <end position="255"/>
    </location>
</feature>
<dbReference type="FunFam" id="2.40.30.170:FF:000010">
    <property type="entry name" value="Efflux RND transporter periplasmic adaptor subunit"/>
    <property type="match status" value="1"/>
</dbReference>
<comment type="similarity">
    <text evidence="1">Belongs to the membrane fusion protein (MFP) (TC 8.A.1) family.</text>
</comment>
<organism evidence="6 7">
    <name type="scientific">Sphingomonas parapaucimobilis NBRC 15100</name>
    <dbReference type="NCBI Taxonomy" id="1219049"/>
    <lineage>
        <taxon>Bacteria</taxon>
        <taxon>Pseudomonadati</taxon>
        <taxon>Pseudomonadota</taxon>
        <taxon>Alphaproteobacteria</taxon>
        <taxon>Sphingomonadales</taxon>
        <taxon>Sphingomonadaceae</taxon>
        <taxon>Sphingomonas</taxon>
    </lineage>
</organism>
<dbReference type="InterPro" id="IPR058627">
    <property type="entry name" value="MdtA-like_C"/>
</dbReference>
<comment type="caution">
    <text evidence="6">The sequence shown here is derived from an EMBL/GenBank/DDBJ whole genome shotgun (WGS) entry which is preliminary data.</text>
</comment>
<dbReference type="GO" id="GO:0022857">
    <property type="term" value="F:transmembrane transporter activity"/>
    <property type="evidence" value="ECO:0007669"/>
    <property type="project" value="InterPro"/>
</dbReference>
<evidence type="ECO:0000259" key="5">
    <source>
        <dbReference type="Pfam" id="PF25973"/>
    </source>
</evidence>
<dbReference type="GO" id="GO:0060003">
    <property type="term" value="P:copper ion export"/>
    <property type="evidence" value="ECO:0007669"/>
    <property type="project" value="TreeGrafter"/>
</dbReference>
<keyword evidence="7" id="KW-1185">Reference proteome</keyword>
<dbReference type="InterPro" id="IPR006143">
    <property type="entry name" value="RND_pump_MFP"/>
</dbReference>
<dbReference type="Pfam" id="PF25973">
    <property type="entry name" value="BSH_CzcB"/>
    <property type="match status" value="1"/>
</dbReference>
<dbReference type="GO" id="GO:0015679">
    <property type="term" value="P:plasma membrane copper ion transport"/>
    <property type="evidence" value="ECO:0007669"/>
    <property type="project" value="TreeGrafter"/>
</dbReference>
<dbReference type="SUPFAM" id="SSF111369">
    <property type="entry name" value="HlyD-like secretion proteins"/>
    <property type="match status" value="1"/>
</dbReference>
<dbReference type="AlphaFoldDB" id="A0A0A1WBW6"/>
<dbReference type="PANTHER" id="PTHR30097">
    <property type="entry name" value="CATION EFFLUX SYSTEM PROTEIN CUSB"/>
    <property type="match status" value="1"/>
</dbReference>
<dbReference type="Pfam" id="PF25967">
    <property type="entry name" value="RND-MFP_C"/>
    <property type="match status" value="1"/>
</dbReference>
<dbReference type="PANTHER" id="PTHR30097:SF15">
    <property type="entry name" value="CATION EFFLUX SYSTEM PROTEIN CUSB"/>
    <property type="match status" value="1"/>
</dbReference>
<accession>A0A0A1WBW6</accession>
<dbReference type="InterPro" id="IPR058647">
    <property type="entry name" value="BSH_CzcB-like"/>
</dbReference>
<dbReference type="Proteomes" id="UP000032305">
    <property type="component" value="Unassembled WGS sequence"/>
</dbReference>
<dbReference type="Gene3D" id="2.40.50.100">
    <property type="match status" value="1"/>
</dbReference>
<evidence type="ECO:0000313" key="6">
    <source>
        <dbReference type="EMBL" id="GAM02444.1"/>
    </source>
</evidence>
<dbReference type="NCBIfam" id="TIGR01730">
    <property type="entry name" value="RND_mfp"/>
    <property type="match status" value="1"/>
</dbReference>
<dbReference type="eggNOG" id="COG0845">
    <property type="taxonomic scope" value="Bacteria"/>
</dbReference>
<feature type="domain" description="Multidrug resistance protein MdtA-like C-terminal permuted SH3" evidence="4">
    <location>
        <begin position="351"/>
        <end position="409"/>
    </location>
</feature>
<gene>
    <name evidence="6" type="ORF">SP5_087_00300</name>
</gene>
<feature type="domain" description="CusB-like beta-barrel" evidence="3">
    <location>
        <begin position="264"/>
        <end position="337"/>
    </location>
</feature>
<dbReference type="GO" id="GO:0030288">
    <property type="term" value="C:outer membrane-bounded periplasmic space"/>
    <property type="evidence" value="ECO:0007669"/>
    <property type="project" value="TreeGrafter"/>
</dbReference>
<name>A0A0A1WBW6_9SPHN</name>
<dbReference type="GO" id="GO:0046914">
    <property type="term" value="F:transition metal ion binding"/>
    <property type="evidence" value="ECO:0007669"/>
    <property type="project" value="TreeGrafter"/>
</dbReference>
<dbReference type="Gene3D" id="2.40.420.20">
    <property type="match status" value="1"/>
</dbReference>
<reference evidence="6 7" key="1">
    <citation type="submission" date="2014-11" db="EMBL/GenBank/DDBJ databases">
        <title>Whole genome shotgun sequence of Sphingomonas parapaucimobilis NBRC 15100.</title>
        <authorList>
            <person name="Katano-Makiyama Y."/>
            <person name="Hosoyama A."/>
            <person name="Hashimoto M."/>
            <person name="Hosoyama Y."/>
            <person name="Noguchi M."/>
            <person name="Numata M."/>
            <person name="Tsuchikane K."/>
            <person name="Hirakata S."/>
            <person name="Uohara A."/>
            <person name="Shimodaira J."/>
            <person name="Ohji S."/>
            <person name="Ichikawa N."/>
            <person name="Kimura A."/>
            <person name="Yamazoe A."/>
            <person name="Fujita N."/>
        </authorList>
    </citation>
    <scope>NUCLEOTIDE SEQUENCE [LARGE SCALE GENOMIC DNA]</scope>
    <source>
        <strain evidence="6 7">NBRC 15100</strain>
    </source>
</reference>
<proteinExistence type="inferred from homology"/>
<dbReference type="Pfam" id="PF25954">
    <property type="entry name" value="Beta-barrel_RND_2"/>
    <property type="match status" value="1"/>
</dbReference>
<dbReference type="RefSeq" id="WP_042490466.1">
    <property type="nucleotide sequence ID" value="NZ_BBPI01000087.1"/>
</dbReference>
<evidence type="ECO:0000259" key="4">
    <source>
        <dbReference type="Pfam" id="PF25967"/>
    </source>
</evidence>
<dbReference type="GO" id="GO:0016020">
    <property type="term" value="C:membrane"/>
    <property type="evidence" value="ECO:0007669"/>
    <property type="project" value="InterPro"/>
</dbReference>
<dbReference type="InterPro" id="IPR051909">
    <property type="entry name" value="MFP_Cation_Efflux"/>
</dbReference>
<dbReference type="EMBL" id="BBPI01000087">
    <property type="protein sequence ID" value="GAM02444.1"/>
    <property type="molecule type" value="Genomic_DNA"/>
</dbReference>
<evidence type="ECO:0000259" key="3">
    <source>
        <dbReference type="Pfam" id="PF25954"/>
    </source>
</evidence>
<evidence type="ECO:0000256" key="1">
    <source>
        <dbReference type="ARBA" id="ARBA00009477"/>
    </source>
</evidence>
<evidence type="ECO:0000256" key="2">
    <source>
        <dbReference type="ARBA" id="ARBA00022448"/>
    </source>
</evidence>
<dbReference type="OrthoDB" id="9806939at2"/>
<evidence type="ECO:0000313" key="7">
    <source>
        <dbReference type="Proteomes" id="UP000032305"/>
    </source>
</evidence>
<keyword evidence="2" id="KW-0813">Transport</keyword>